<comment type="caution">
    <text evidence="1">The sequence shown here is derived from an EMBL/GenBank/DDBJ whole genome shotgun (WGS) entry which is preliminary data.</text>
</comment>
<dbReference type="Proteomes" id="UP001201463">
    <property type="component" value="Unassembled WGS sequence"/>
</dbReference>
<evidence type="ECO:0000313" key="1">
    <source>
        <dbReference type="EMBL" id="MCE4539174.1"/>
    </source>
</evidence>
<dbReference type="EMBL" id="JAJTWT010000008">
    <property type="protein sequence ID" value="MCE4539174.1"/>
    <property type="molecule type" value="Genomic_DNA"/>
</dbReference>
<accession>A0ABS8XKR0</accession>
<protein>
    <submittedName>
        <fullName evidence="1">Uncharacterized protein</fullName>
    </submittedName>
</protein>
<dbReference type="RefSeq" id="WP_233393932.1">
    <property type="nucleotide sequence ID" value="NZ_JAJTWT010000008.1"/>
</dbReference>
<proteinExistence type="predicted"/>
<evidence type="ECO:0000313" key="2">
    <source>
        <dbReference type="Proteomes" id="UP001201463"/>
    </source>
</evidence>
<organism evidence="1 2">
    <name type="scientific">Pelomonas caseinilytica</name>
    <dbReference type="NCBI Taxonomy" id="2906763"/>
    <lineage>
        <taxon>Bacteria</taxon>
        <taxon>Pseudomonadati</taxon>
        <taxon>Pseudomonadota</taxon>
        <taxon>Betaproteobacteria</taxon>
        <taxon>Burkholderiales</taxon>
        <taxon>Sphaerotilaceae</taxon>
        <taxon>Roseateles</taxon>
    </lineage>
</organism>
<gene>
    <name evidence="1" type="ORF">LXT12_18130</name>
</gene>
<sequence>MDDITTTTKFSLPHRVKAWCGRQREAYRRHALRTACPRATEAASRIPAAVREAWRGHAARELPGLPVDDGAWLRCSIGLAQFFEACRLQEAHGPCALPSRAADSVWHAWLAFDPEGLAAWQQRHFGRVLDHVESHALGAPLEACLARSWAGACRSEGLSPLARRLPLLFALDGMLRVPTGWAYRHEGATLVHQPIDGFGQASGAAVAHAAVGAAALTAMSLVTPLELRARRRDDGAGASCGSSVASDGPGCSGDAGAGCDGGGSSCGSSCGGGCGGGG</sequence>
<keyword evidence="2" id="KW-1185">Reference proteome</keyword>
<name>A0ABS8XKR0_9BURK</name>
<reference evidence="1 2" key="1">
    <citation type="submission" date="2021-12" db="EMBL/GenBank/DDBJ databases">
        <title>Genome seq of p7.</title>
        <authorList>
            <person name="Seo T."/>
        </authorList>
    </citation>
    <scope>NUCLEOTIDE SEQUENCE [LARGE SCALE GENOMIC DNA]</scope>
    <source>
        <strain evidence="1 2">P7</strain>
    </source>
</reference>